<dbReference type="Gramene" id="rna11280">
    <property type="protein sequence ID" value="RHN75121.1"/>
    <property type="gene ID" value="gene11280"/>
</dbReference>
<keyword evidence="4" id="KW-0560">Oxidoreductase</keyword>
<reference evidence="5" key="2">
    <citation type="journal article" date="2018" name="Nat. Plants">
        <title>Whole-genome landscape of Medicago truncatula symbiotic genes.</title>
        <authorList>
            <person name="Pecrix Y."/>
            <person name="Staton S.E."/>
            <person name="Sallet E."/>
            <person name="Lelandais-Briere C."/>
            <person name="Moreau S."/>
            <person name="Carrere S."/>
            <person name="Blein T."/>
            <person name="Jardinaud M.F."/>
            <person name="Latrasse D."/>
            <person name="Zouine M."/>
            <person name="Zahm M."/>
            <person name="Kreplak J."/>
            <person name="Mayjonade B."/>
            <person name="Satge C."/>
            <person name="Perez M."/>
            <person name="Cauet S."/>
            <person name="Marande W."/>
            <person name="Chantry-Darmon C."/>
            <person name="Lopez-Roques C."/>
            <person name="Bouchez O."/>
            <person name="Berard A."/>
            <person name="Debelle F."/>
            <person name="Munos S."/>
            <person name="Bendahmane A."/>
            <person name="Berges H."/>
            <person name="Niebel A."/>
            <person name="Buitink J."/>
            <person name="Frugier F."/>
            <person name="Benhamed M."/>
            <person name="Crespi M."/>
            <person name="Gouzy J."/>
            <person name="Gamas P."/>
        </authorList>
    </citation>
    <scope>NUCLEOTIDE SEQUENCE [LARGE SCALE GENOMIC DNA]</scope>
    <source>
        <strain evidence="5">cv. Jemalong A17</strain>
    </source>
</reference>
<dbReference type="ExpressionAtlas" id="I3SMB8">
    <property type="expression patterns" value="differential"/>
</dbReference>
<evidence type="ECO:0000259" key="2">
    <source>
        <dbReference type="PROSITE" id="PS51352"/>
    </source>
</evidence>
<proteinExistence type="evidence at transcript level"/>
<feature type="domain" description="Thioredoxin" evidence="2">
    <location>
        <begin position="24"/>
        <end position="144"/>
    </location>
</feature>
<evidence type="ECO:0000313" key="5">
    <source>
        <dbReference type="Proteomes" id="UP000265566"/>
    </source>
</evidence>
<protein>
    <recommendedName>
        <fullName evidence="2">Thioredoxin domain-containing protein</fullName>
    </recommendedName>
</protein>
<dbReference type="PANTHER" id="PTHR45663">
    <property type="entry name" value="GEO12009P1"/>
    <property type="match status" value="1"/>
</dbReference>
<dbReference type="PROSITE" id="PS51352">
    <property type="entry name" value="THIOREDOXIN_2"/>
    <property type="match status" value="1"/>
</dbReference>
<evidence type="ECO:0000256" key="1">
    <source>
        <dbReference type="SAM" id="SignalP"/>
    </source>
</evidence>
<keyword evidence="1" id="KW-0732">Signal</keyword>
<dbReference type="CDD" id="cd02947">
    <property type="entry name" value="TRX_family"/>
    <property type="match status" value="1"/>
</dbReference>
<feature type="chain" id="PRO_5033973879" description="Thioredoxin domain-containing protein" evidence="1">
    <location>
        <begin position="28"/>
        <end position="144"/>
    </location>
</feature>
<feature type="signal peptide" evidence="1">
    <location>
        <begin position="1"/>
        <end position="27"/>
    </location>
</feature>
<dbReference type="Pfam" id="PF00085">
    <property type="entry name" value="Thioredoxin"/>
    <property type="match status" value="1"/>
</dbReference>
<evidence type="ECO:0000313" key="3">
    <source>
        <dbReference type="EMBL" id="AFK41410.1"/>
    </source>
</evidence>
<dbReference type="PANTHER" id="PTHR45663:SF36">
    <property type="entry name" value="THIOREDOXIN"/>
    <property type="match status" value="1"/>
</dbReference>
<dbReference type="InterPro" id="IPR036249">
    <property type="entry name" value="Thioredoxin-like_sf"/>
</dbReference>
<dbReference type="AlphaFoldDB" id="I3SMB8"/>
<reference evidence="3" key="1">
    <citation type="submission" date="2012-05" db="EMBL/GenBank/DDBJ databases">
        <authorList>
            <person name="Krishnakumar V."/>
            <person name="Cheung F."/>
            <person name="Xiao Y."/>
            <person name="Chan A."/>
            <person name="Moskal W.A."/>
            <person name="Town C.D."/>
        </authorList>
    </citation>
    <scope>NUCLEOTIDE SEQUENCE</scope>
</reference>
<dbReference type="EMBL" id="PSQE01000002">
    <property type="protein sequence ID" value="RHN75121.1"/>
    <property type="molecule type" value="Genomic_DNA"/>
</dbReference>
<reference evidence="4" key="3">
    <citation type="journal article" date="2018" name="Nat. Plants">
        <title>Whole-genome landscape of Medicago truncatula symbiotic genes.</title>
        <authorList>
            <person name="Pecrix Y."/>
            <person name="Gamas P."/>
            <person name="Carrere S."/>
        </authorList>
    </citation>
    <scope>NUCLEOTIDE SEQUENCE</scope>
    <source>
        <tissue evidence="4">Leaves</tissue>
    </source>
</reference>
<accession>I3SMB8</accession>
<dbReference type="EMBL" id="BT141616">
    <property type="protein sequence ID" value="AFK41410.1"/>
    <property type="molecule type" value="mRNA"/>
</dbReference>
<organism evidence="3">
    <name type="scientific">Medicago truncatula</name>
    <name type="common">Barrel medic</name>
    <name type="synonym">Medicago tribuloides</name>
    <dbReference type="NCBI Taxonomy" id="3880"/>
    <lineage>
        <taxon>Eukaryota</taxon>
        <taxon>Viridiplantae</taxon>
        <taxon>Streptophyta</taxon>
        <taxon>Embryophyta</taxon>
        <taxon>Tracheophyta</taxon>
        <taxon>Spermatophyta</taxon>
        <taxon>Magnoliopsida</taxon>
        <taxon>eudicotyledons</taxon>
        <taxon>Gunneridae</taxon>
        <taxon>Pentapetalae</taxon>
        <taxon>rosids</taxon>
        <taxon>fabids</taxon>
        <taxon>Fabales</taxon>
        <taxon>Fabaceae</taxon>
        <taxon>Papilionoideae</taxon>
        <taxon>50 kb inversion clade</taxon>
        <taxon>NPAAA clade</taxon>
        <taxon>Hologalegina</taxon>
        <taxon>IRL clade</taxon>
        <taxon>Trifolieae</taxon>
        <taxon>Medicago</taxon>
    </lineage>
</organism>
<dbReference type="GO" id="GO:0016491">
    <property type="term" value="F:oxidoreductase activity"/>
    <property type="evidence" value="ECO:0007669"/>
    <property type="project" value="UniProtKB-KW"/>
</dbReference>
<sequence>MTTVTITMSSFIFIILFHTLSTSMATAQLLNAATQDASNGVAYVTDENFGSLVLNSETLVLVEFFAPLCSPCKNVDFKMVELANEYAGEVEFFKFNVDDNQLIPSKYGIKGIPNVLIFKNGEQRDTLFGNLPKATFIRRMEQNL</sequence>
<dbReference type="SMR" id="I3SMB8"/>
<evidence type="ECO:0000313" key="4">
    <source>
        <dbReference type="EMBL" id="RHN75121.1"/>
    </source>
</evidence>
<dbReference type="Gene3D" id="3.40.30.10">
    <property type="entry name" value="Glutaredoxin"/>
    <property type="match status" value="1"/>
</dbReference>
<dbReference type="SUPFAM" id="SSF52833">
    <property type="entry name" value="Thioredoxin-like"/>
    <property type="match status" value="1"/>
</dbReference>
<gene>
    <name evidence="4" type="ORF">MtrunA17_Chr2g0317721</name>
</gene>
<dbReference type="InterPro" id="IPR013766">
    <property type="entry name" value="Thioredoxin_domain"/>
</dbReference>
<name>I3SMB8_MEDTR</name>
<dbReference type="Proteomes" id="UP000265566">
    <property type="component" value="Chromosome 2"/>
</dbReference>